<name>A0ABW5N4P0_9FLAO</name>
<accession>A0ABW5N4P0</accession>
<proteinExistence type="predicted"/>
<evidence type="ECO:0000313" key="2">
    <source>
        <dbReference type="Proteomes" id="UP001597459"/>
    </source>
</evidence>
<sequence length="162" mass="17468">MSVTGHIVCNGAICQCKNGFTPDTLKVISTPNEYVNDPDGTEKLIASTMDLGIPLEKGTFGQCKLQPTSGGYLPCVPSITAWQDFYDKVTLSNEGQVLVKDSKGICAIAGTPCVEFIMHGQQPSVSATEVQQANETMQSQLNPLVDPKKTEDIDPFECIQLI</sequence>
<comment type="caution">
    <text evidence="1">The sequence shown here is derived from an EMBL/GenBank/DDBJ whole genome shotgun (WGS) entry which is preliminary data.</text>
</comment>
<evidence type="ECO:0000313" key="1">
    <source>
        <dbReference type="EMBL" id="MFD2589696.1"/>
    </source>
</evidence>
<dbReference type="RefSeq" id="WP_378258356.1">
    <property type="nucleotide sequence ID" value="NZ_JBHSJV010000001.1"/>
</dbReference>
<protein>
    <submittedName>
        <fullName evidence="1">DUF4280 domain-containing protein</fullName>
    </submittedName>
</protein>
<dbReference type="Proteomes" id="UP001597459">
    <property type="component" value="Unassembled WGS sequence"/>
</dbReference>
<dbReference type="InterPro" id="IPR025460">
    <property type="entry name" value="DUF4280"/>
</dbReference>
<keyword evidence="2" id="KW-1185">Reference proteome</keyword>
<dbReference type="Pfam" id="PF14107">
    <property type="entry name" value="DUF4280"/>
    <property type="match status" value="1"/>
</dbReference>
<dbReference type="EMBL" id="JBHULX010000001">
    <property type="protein sequence ID" value="MFD2589696.1"/>
    <property type="molecule type" value="Genomic_DNA"/>
</dbReference>
<gene>
    <name evidence="1" type="ORF">ACFSTE_02570</name>
</gene>
<reference evidence="2" key="1">
    <citation type="journal article" date="2019" name="Int. J. Syst. Evol. Microbiol.">
        <title>The Global Catalogue of Microorganisms (GCM) 10K type strain sequencing project: providing services to taxonomists for standard genome sequencing and annotation.</title>
        <authorList>
            <consortium name="The Broad Institute Genomics Platform"/>
            <consortium name="The Broad Institute Genome Sequencing Center for Infectious Disease"/>
            <person name="Wu L."/>
            <person name="Ma J."/>
        </authorList>
    </citation>
    <scope>NUCLEOTIDE SEQUENCE [LARGE SCALE GENOMIC DNA]</scope>
    <source>
        <strain evidence="2">KCTC 42423</strain>
    </source>
</reference>
<organism evidence="1 2">
    <name type="scientific">Aquimarina hainanensis</name>
    <dbReference type="NCBI Taxonomy" id="1578017"/>
    <lineage>
        <taxon>Bacteria</taxon>
        <taxon>Pseudomonadati</taxon>
        <taxon>Bacteroidota</taxon>
        <taxon>Flavobacteriia</taxon>
        <taxon>Flavobacteriales</taxon>
        <taxon>Flavobacteriaceae</taxon>
        <taxon>Aquimarina</taxon>
    </lineage>
</organism>